<name>A0A2H3EVV8_ARMGA</name>
<dbReference type="STRING" id="47427.A0A2H3EVV8"/>
<dbReference type="EMBL" id="KZ293644">
    <property type="protein sequence ID" value="PBL03594.1"/>
    <property type="molecule type" value="Genomic_DNA"/>
</dbReference>
<protein>
    <submittedName>
        <fullName evidence="1">Uncharacterized protein</fullName>
    </submittedName>
</protein>
<organism evidence="1 2">
    <name type="scientific">Armillaria gallica</name>
    <name type="common">Bulbous honey fungus</name>
    <name type="synonym">Armillaria bulbosa</name>
    <dbReference type="NCBI Taxonomy" id="47427"/>
    <lineage>
        <taxon>Eukaryota</taxon>
        <taxon>Fungi</taxon>
        <taxon>Dikarya</taxon>
        <taxon>Basidiomycota</taxon>
        <taxon>Agaricomycotina</taxon>
        <taxon>Agaricomycetes</taxon>
        <taxon>Agaricomycetidae</taxon>
        <taxon>Agaricales</taxon>
        <taxon>Marasmiineae</taxon>
        <taxon>Physalacriaceae</taxon>
        <taxon>Armillaria</taxon>
    </lineage>
</organism>
<dbReference type="InParanoid" id="A0A2H3EVV8"/>
<keyword evidence="2" id="KW-1185">Reference proteome</keyword>
<sequence length="283" mass="31459">MAIDQRSSVGFHVPRSATTLIVSLFKEDEALQDLAGSYSGSNTQDGPAVLEYEEEITQQILFRRADGAKSYLDLACLVALHLRYIVYVFEGASVTGRRGNFISAVDVATLRLIGYGEPVSLWPSIALPKLGYSVDGEHSRGNIPARAYLYRVEKKTLAMAPVVASIQPSEKLSVDDKRLDTCKSLRCPIIHLYVWNGREEGTGEAEIRIHMYVKYGCVNPGLFFNSLICNDNRITNLRDTCFLKAADNPGYVHQYPLSGGPRYRDGITLKLEVFAPTASNFRR</sequence>
<gene>
    <name evidence="1" type="ORF">ARMGADRAFT_1022226</name>
</gene>
<dbReference type="OrthoDB" id="10439736at2759"/>
<accession>A0A2H3EVV8</accession>
<dbReference type="AlphaFoldDB" id="A0A2H3EVV8"/>
<dbReference type="Proteomes" id="UP000217790">
    <property type="component" value="Unassembled WGS sequence"/>
</dbReference>
<reference evidence="2" key="1">
    <citation type="journal article" date="2017" name="Nat. Ecol. Evol.">
        <title>Genome expansion and lineage-specific genetic innovations in the forest pathogenic fungi Armillaria.</title>
        <authorList>
            <person name="Sipos G."/>
            <person name="Prasanna A.N."/>
            <person name="Walter M.C."/>
            <person name="O'Connor E."/>
            <person name="Balint B."/>
            <person name="Krizsan K."/>
            <person name="Kiss B."/>
            <person name="Hess J."/>
            <person name="Varga T."/>
            <person name="Slot J."/>
            <person name="Riley R."/>
            <person name="Boka B."/>
            <person name="Rigling D."/>
            <person name="Barry K."/>
            <person name="Lee J."/>
            <person name="Mihaltcheva S."/>
            <person name="LaButti K."/>
            <person name="Lipzen A."/>
            <person name="Waldron R."/>
            <person name="Moloney N.M."/>
            <person name="Sperisen C."/>
            <person name="Kredics L."/>
            <person name="Vagvoelgyi C."/>
            <person name="Patrignani A."/>
            <person name="Fitzpatrick D."/>
            <person name="Nagy I."/>
            <person name="Doyle S."/>
            <person name="Anderson J.B."/>
            <person name="Grigoriev I.V."/>
            <person name="Gueldener U."/>
            <person name="Muensterkoetter M."/>
            <person name="Nagy L.G."/>
        </authorList>
    </citation>
    <scope>NUCLEOTIDE SEQUENCE [LARGE SCALE GENOMIC DNA]</scope>
    <source>
        <strain evidence="2">Ar21-2</strain>
    </source>
</reference>
<evidence type="ECO:0000313" key="1">
    <source>
        <dbReference type="EMBL" id="PBL03594.1"/>
    </source>
</evidence>
<evidence type="ECO:0000313" key="2">
    <source>
        <dbReference type="Proteomes" id="UP000217790"/>
    </source>
</evidence>
<proteinExistence type="predicted"/>